<comment type="caution">
    <text evidence="3">The sequence shown here is derived from an EMBL/GenBank/DDBJ whole genome shotgun (WGS) entry which is preliminary data.</text>
</comment>
<organism evidence="3 4">
    <name type="scientific">Cyclotella cryptica</name>
    <dbReference type="NCBI Taxonomy" id="29204"/>
    <lineage>
        <taxon>Eukaryota</taxon>
        <taxon>Sar</taxon>
        <taxon>Stramenopiles</taxon>
        <taxon>Ochrophyta</taxon>
        <taxon>Bacillariophyta</taxon>
        <taxon>Coscinodiscophyceae</taxon>
        <taxon>Thalassiosirophycidae</taxon>
        <taxon>Stephanodiscales</taxon>
        <taxon>Stephanodiscaceae</taxon>
        <taxon>Cyclotella</taxon>
    </lineage>
</organism>
<evidence type="ECO:0000259" key="2">
    <source>
        <dbReference type="PROSITE" id="PS50076"/>
    </source>
</evidence>
<accession>A0ABD3P1E3</accession>
<feature type="region of interest" description="Disordered" evidence="1">
    <location>
        <begin position="17"/>
        <end position="48"/>
    </location>
</feature>
<dbReference type="CDD" id="cd06257">
    <property type="entry name" value="DnaJ"/>
    <property type="match status" value="1"/>
</dbReference>
<feature type="region of interest" description="Disordered" evidence="1">
    <location>
        <begin position="292"/>
        <end position="315"/>
    </location>
</feature>
<feature type="compositionally biased region" description="Low complexity" evidence="1">
    <location>
        <begin position="39"/>
        <end position="48"/>
    </location>
</feature>
<name>A0ABD3P1E3_9STRA</name>
<keyword evidence="4" id="KW-1185">Reference proteome</keyword>
<dbReference type="InterPro" id="IPR052814">
    <property type="entry name" value="Peroxisomal_DnaJ"/>
</dbReference>
<dbReference type="InterPro" id="IPR036869">
    <property type="entry name" value="J_dom_sf"/>
</dbReference>
<feature type="domain" description="J" evidence="2">
    <location>
        <begin position="92"/>
        <end position="180"/>
    </location>
</feature>
<dbReference type="PANTHER" id="PTHR45006">
    <property type="entry name" value="DNAJ-LIKE PROTEIN 1"/>
    <property type="match status" value="1"/>
</dbReference>
<reference evidence="3 4" key="1">
    <citation type="journal article" date="2020" name="G3 (Bethesda)">
        <title>Improved Reference Genome for Cyclotella cryptica CCMP332, a Model for Cell Wall Morphogenesis, Salinity Adaptation, and Lipid Production in Diatoms (Bacillariophyta).</title>
        <authorList>
            <person name="Roberts W.R."/>
            <person name="Downey K.M."/>
            <person name="Ruck E.C."/>
            <person name="Traller J.C."/>
            <person name="Alverson A.J."/>
        </authorList>
    </citation>
    <scope>NUCLEOTIDE SEQUENCE [LARGE SCALE GENOMIC DNA]</scope>
    <source>
        <strain evidence="3 4">CCMP332</strain>
    </source>
</reference>
<gene>
    <name evidence="3" type="ORF">HJC23_007733</name>
</gene>
<dbReference type="Proteomes" id="UP001516023">
    <property type="component" value="Unassembled WGS sequence"/>
</dbReference>
<dbReference type="InterPro" id="IPR001623">
    <property type="entry name" value="DnaJ_domain"/>
</dbReference>
<evidence type="ECO:0000313" key="3">
    <source>
        <dbReference type="EMBL" id="KAL3781206.1"/>
    </source>
</evidence>
<proteinExistence type="predicted"/>
<protein>
    <recommendedName>
        <fullName evidence="2">J domain-containing protein</fullName>
    </recommendedName>
</protein>
<dbReference type="PROSITE" id="PS50076">
    <property type="entry name" value="DNAJ_2"/>
    <property type="match status" value="1"/>
</dbReference>
<dbReference type="PRINTS" id="PR00625">
    <property type="entry name" value="JDOMAIN"/>
</dbReference>
<dbReference type="SUPFAM" id="SSF46565">
    <property type="entry name" value="Chaperone J-domain"/>
    <property type="match status" value="1"/>
</dbReference>
<dbReference type="AlphaFoldDB" id="A0ABD3P1E3"/>
<dbReference type="Gene3D" id="1.10.287.110">
    <property type="entry name" value="DnaJ domain"/>
    <property type="match status" value="1"/>
</dbReference>
<evidence type="ECO:0000313" key="4">
    <source>
        <dbReference type="Proteomes" id="UP001516023"/>
    </source>
</evidence>
<evidence type="ECO:0000256" key="1">
    <source>
        <dbReference type="SAM" id="MobiDB-lite"/>
    </source>
</evidence>
<dbReference type="EMBL" id="JABMIG020000324">
    <property type="protein sequence ID" value="KAL3781206.1"/>
    <property type="molecule type" value="Genomic_DNA"/>
</dbReference>
<dbReference type="PANTHER" id="PTHR45006:SF1">
    <property type="entry name" value="DNAJ-LIKE PROTEIN 1"/>
    <property type="match status" value="1"/>
</dbReference>
<sequence>MDSDVAFIRALQTTKSHAAAVDPKTPSSTGSTRSHDRALSYSSVSSAGSLLPPSVLRKSKYDTSCNRSNDTHPVRSSFDFGIVHETFGENASLYSVLRLKPSADNNAIRRAYLRQGRKALIDFGISPQNDRGECSFVTPEAPPKKLEDVPEDARKKFQAISIAYEVLSVPELRRAYDSNVLLVSEQTGIKRVASGNSVRWNPFVEEKIIHDSHPDEHSHRKKPEEGWLQLHLHRLDQEAEMFLSGDFLDELDESIASMSESLQQSIALMRKGRGTANSGTVTTSSSKYQCNAKSSSASMTTTPTRAAKAQSSRKPNTLQMIVGKRTSRAVLRDRKPSKVQTQFSEDILDETCKLNNQNDYHINQKMSQLLESPCSVINVEQIGVFVSEVVDEVASSLAESFSGLLDGQGKTIKMDKNEKVIVPSTVKEIRAMENKILSEQLRDGFGEPFYSPPSPLSYS</sequence>